<accession>A0A919MN23</accession>
<reference evidence="2" key="1">
    <citation type="submission" date="2021-01" db="EMBL/GenBank/DDBJ databases">
        <title>Whole genome shotgun sequence of Actinoplanes nipponensis NBRC 14063.</title>
        <authorList>
            <person name="Komaki H."/>
            <person name="Tamura T."/>
        </authorList>
    </citation>
    <scope>NUCLEOTIDE SEQUENCE</scope>
    <source>
        <strain evidence="2">NBRC 14063</strain>
    </source>
</reference>
<comment type="caution">
    <text evidence="2">The sequence shown here is derived from an EMBL/GenBank/DDBJ whole genome shotgun (WGS) entry which is preliminary data.</text>
</comment>
<dbReference type="SUPFAM" id="SSF56219">
    <property type="entry name" value="DNase I-like"/>
    <property type="match status" value="1"/>
</dbReference>
<dbReference type="Pfam" id="PF03372">
    <property type="entry name" value="Exo_endo_phos"/>
    <property type="match status" value="1"/>
</dbReference>
<sequence>MTLSLASLNLHCGLDRHGVAYPVKNALAALDTDVVVVQENWRTGRAASIAAAAAADCGYPHVAELDMVTGRSLGELRIAGGAAAGERGAWGLAVLSRVPWQHCATVPLGTAARDPVGARLAQVVTFPGLRVVNVHLTHRLTRGPSQLRRLLAALPAPAGPTVIAGDLNMCRPTVLLARPYRPALRGRTWPAHRPVAQIDHVLLGPGITAVTAAVAPAVGSDHLPVVVTLRAGPAPDPTRQRRGS</sequence>
<evidence type="ECO:0000313" key="2">
    <source>
        <dbReference type="EMBL" id="GIE50512.1"/>
    </source>
</evidence>
<gene>
    <name evidence="2" type="ORF">Ani05nite_40460</name>
</gene>
<evidence type="ECO:0000313" key="3">
    <source>
        <dbReference type="Proteomes" id="UP000647172"/>
    </source>
</evidence>
<dbReference type="EMBL" id="BOMQ01000051">
    <property type="protein sequence ID" value="GIE50512.1"/>
    <property type="molecule type" value="Genomic_DNA"/>
</dbReference>
<dbReference type="InterPro" id="IPR005135">
    <property type="entry name" value="Endo/exonuclease/phosphatase"/>
</dbReference>
<evidence type="ECO:0000259" key="1">
    <source>
        <dbReference type="Pfam" id="PF03372"/>
    </source>
</evidence>
<dbReference type="AlphaFoldDB" id="A0A919MN23"/>
<dbReference type="Proteomes" id="UP000647172">
    <property type="component" value="Unassembled WGS sequence"/>
</dbReference>
<feature type="domain" description="Endonuclease/exonuclease/phosphatase" evidence="1">
    <location>
        <begin position="8"/>
        <end position="222"/>
    </location>
</feature>
<dbReference type="Gene3D" id="3.60.10.10">
    <property type="entry name" value="Endonuclease/exonuclease/phosphatase"/>
    <property type="match status" value="1"/>
</dbReference>
<dbReference type="InterPro" id="IPR036691">
    <property type="entry name" value="Endo/exonu/phosph_ase_sf"/>
</dbReference>
<organism evidence="2 3">
    <name type="scientific">Actinoplanes nipponensis</name>
    <dbReference type="NCBI Taxonomy" id="135950"/>
    <lineage>
        <taxon>Bacteria</taxon>
        <taxon>Bacillati</taxon>
        <taxon>Actinomycetota</taxon>
        <taxon>Actinomycetes</taxon>
        <taxon>Micromonosporales</taxon>
        <taxon>Micromonosporaceae</taxon>
        <taxon>Actinoplanes</taxon>
    </lineage>
</organism>
<proteinExistence type="predicted"/>
<keyword evidence="3" id="KW-1185">Reference proteome</keyword>
<dbReference type="GO" id="GO:0003824">
    <property type="term" value="F:catalytic activity"/>
    <property type="evidence" value="ECO:0007669"/>
    <property type="project" value="InterPro"/>
</dbReference>
<protein>
    <recommendedName>
        <fullName evidence="1">Endonuclease/exonuclease/phosphatase domain-containing protein</fullName>
    </recommendedName>
</protein>
<dbReference type="RefSeq" id="WP_203770352.1">
    <property type="nucleotide sequence ID" value="NZ_BAAAYJ010000026.1"/>
</dbReference>
<name>A0A919MN23_9ACTN</name>